<name>C9LE87_9BACT</name>
<accession>C9LE87</accession>
<dbReference type="EMBL" id="ACIJ02000013">
    <property type="protein sequence ID" value="EEX72571.1"/>
    <property type="molecule type" value="Genomic_DNA"/>
</dbReference>
<keyword evidence="2" id="KW-1185">Reference proteome</keyword>
<evidence type="ECO:0000313" key="1">
    <source>
        <dbReference type="EMBL" id="EEX72571.1"/>
    </source>
</evidence>
<dbReference type="STRING" id="626522.GCWU000325_00513"/>
<organism evidence="1 2">
    <name type="scientific">Alloprevotella tannerae ATCC 51259</name>
    <dbReference type="NCBI Taxonomy" id="626522"/>
    <lineage>
        <taxon>Bacteria</taxon>
        <taxon>Pseudomonadati</taxon>
        <taxon>Bacteroidota</taxon>
        <taxon>Bacteroidia</taxon>
        <taxon>Bacteroidales</taxon>
        <taxon>Prevotellaceae</taxon>
        <taxon>Alloprevotella</taxon>
    </lineage>
</organism>
<reference evidence="1" key="1">
    <citation type="submission" date="2009-09" db="EMBL/GenBank/DDBJ databases">
        <authorList>
            <person name="Weinstock G."/>
            <person name="Sodergren E."/>
            <person name="Clifton S."/>
            <person name="Fulton L."/>
            <person name="Fulton B."/>
            <person name="Courtney L."/>
            <person name="Fronick C."/>
            <person name="Harrison M."/>
            <person name="Strong C."/>
            <person name="Farmer C."/>
            <person name="Delahaunty K."/>
            <person name="Markovic C."/>
            <person name="Hall O."/>
            <person name="Minx P."/>
            <person name="Tomlinson C."/>
            <person name="Mitreva M."/>
            <person name="Nelson J."/>
            <person name="Hou S."/>
            <person name="Wollam A."/>
            <person name="Pepin K.H."/>
            <person name="Johnson M."/>
            <person name="Bhonagiri V."/>
            <person name="Nash W.E."/>
            <person name="Warren W."/>
            <person name="Chinwalla A."/>
            <person name="Mardis E.R."/>
            <person name="Wilson R.K."/>
        </authorList>
    </citation>
    <scope>NUCLEOTIDE SEQUENCE [LARGE SCALE GENOMIC DNA]</scope>
    <source>
        <strain evidence="1">ATCC 51259</strain>
    </source>
</reference>
<comment type="caution">
    <text evidence="1">The sequence shown here is derived from an EMBL/GenBank/DDBJ whole genome shotgun (WGS) entry which is preliminary data.</text>
</comment>
<evidence type="ECO:0000313" key="2">
    <source>
        <dbReference type="Proteomes" id="UP000003460"/>
    </source>
</evidence>
<protein>
    <submittedName>
        <fullName evidence="1">Uncharacterized protein</fullName>
    </submittedName>
</protein>
<dbReference type="Proteomes" id="UP000003460">
    <property type="component" value="Unassembled WGS sequence"/>
</dbReference>
<dbReference type="HOGENOM" id="CLU_3294549_0_0_10"/>
<proteinExistence type="predicted"/>
<sequence>MVWPDQTIVCSHQTMVCCRQTKIVWERGISNRTPLLSENE</sequence>
<dbReference type="AlphaFoldDB" id="C9LE87"/>
<gene>
    <name evidence="1" type="ORF">GCWU000325_00513</name>
</gene>